<feature type="region of interest" description="Disordered" evidence="1">
    <location>
        <begin position="1"/>
        <end position="62"/>
    </location>
</feature>
<feature type="region of interest" description="Disordered" evidence="1">
    <location>
        <begin position="89"/>
        <end position="112"/>
    </location>
</feature>
<evidence type="ECO:0000313" key="2">
    <source>
        <dbReference type="EMBL" id="CAD7697421.1"/>
    </source>
</evidence>
<dbReference type="AlphaFoldDB" id="A0A8S1IQK5"/>
<organism evidence="2 3">
    <name type="scientific">Ostreobium quekettii</name>
    <dbReference type="NCBI Taxonomy" id="121088"/>
    <lineage>
        <taxon>Eukaryota</taxon>
        <taxon>Viridiplantae</taxon>
        <taxon>Chlorophyta</taxon>
        <taxon>core chlorophytes</taxon>
        <taxon>Ulvophyceae</taxon>
        <taxon>TCBD clade</taxon>
        <taxon>Bryopsidales</taxon>
        <taxon>Ostreobineae</taxon>
        <taxon>Ostreobiaceae</taxon>
        <taxon>Ostreobium</taxon>
    </lineage>
</organism>
<comment type="caution">
    <text evidence="2">The sequence shown here is derived from an EMBL/GenBank/DDBJ whole genome shotgun (WGS) entry which is preliminary data.</text>
</comment>
<reference evidence="2" key="1">
    <citation type="submission" date="2020-12" db="EMBL/GenBank/DDBJ databases">
        <authorList>
            <person name="Iha C."/>
        </authorList>
    </citation>
    <scope>NUCLEOTIDE SEQUENCE</scope>
</reference>
<feature type="non-terminal residue" evidence="2">
    <location>
        <position position="200"/>
    </location>
</feature>
<feature type="compositionally biased region" description="Basic residues" evidence="1">
    <location>
        <begin position="154"/>
        <end position="164"/>
    </location>
</feature>
<proteinExistence type="predicted"/>
<dbReference type="Proteomes" id="UP000708148">
    <property type="component" value="Unassembled WGS sequence"/>
</dbReference>
<feature type="region of interest" description="Disordered" evidence="1">
    <location>
        <begin position="128"/>
        <end position="147"/>
    </location>
</feature>
<evidence type="ECO:0000313" key="3">
    <source>
        <dbReference type="Proteomes" id="UP000708148"/>
    </source>
</evidence>
<keyword evidence="3" id="KW-1185">Reference proteome</keyword>
<protein>
    <submittedName>
        <fullName evidence="2">Uncharacterized protein</fullName>
    </submittedName>
</protein>
<feature type="non-terminal residue" evidence="2">
    <location>
        <position position="1"/>
    </location>
</feature>
<dbReference type="EMBL" id="CAJHUC010000655">
    <property type="protein sequence ID" value="CAD7697421.1"/>
    <property type="molecule type" value="Genomic_DNA"/>
</dbReference>
<gene>
    <name evidence="2" type="ORF">OSTQU699_LOCUS2784</name>
</gene>
<sequence>RPRPGGGGHHQPPHIAVHRPPHAIQQVSGRLPARAPPDTAARVAPPPGLLRHGALEISAGEPVRPRGGAQLLRGLRAGAEAVTDRAQLHRLPGRHPSHPQPVPQRQHEVRPAEKHRLGVAEGVRSGGLDGDIPHPPVPPLPGHDFWRGGRSRVRGNGRYPHRGGGHHEQESAAAQGVVHRDGWGQRGGAVQPAFLGEHRI</sequence>
<feature type="region of interest" description="Disordered" evidence="1">
    <location>
        <begin position="154"/>
        <end position="177"/>
    </location>
</feature>
<evidence type="ECO:0000256" key="1">
    <source>
        <dbReference type="SAM" id="MobiDB-lite"/>
    </source>
</evidence>
<name>A0A8S1IQK5_9CHLO</name>
<accession>A0A8S1IQK5</accession>